<gene>
    <name evidence="1" type="ORF">C5167_005879</name>
</gene>
<evidence type="ECO:0000313" key="1">
    <source>
        <dbReference type="EMBL" id="RZC58583.1"/>
    </source>
</evidence>
<dbReference type="AlphaFoldDB" id="A0A4Y7JBU9"/>
<organism evidence="1 2">
    <name type="scientific">Papaver somniferum</name>
    <name type="common">Opium poppy</name>
    <dbReference type="NCBI Taxonomy" id="3469"/>
    <lineage>
        <taxon>Eukaryota</taxon>
        <taxon>Viridiplantae</taxon>
        <taxon>Streptophyta</taxon>
        <taxon>Embryophyta</taxon>
        <taxon>Tracheophyta</taxon>
        <taxon>Spermatophyta</taxon>
        <taxon>Magnoliopsida</taxon>
        <taxon>Ranunculales</taxon>
        <taxon>Papaveraceae</taxon>
        <taxon>Papaveroideae</taxon>
        <taxon>Papaver</taxon>
    </lineage>
</organism>
<dbReference type="Proteomes" id="UP000316621">
    <property type="component" value="Chromosome 4"/>
</dbReference>
<accession>A0A4Y7JBU9</accession>
<dbReference type="EMBL" id="CM010718">
    <property type="protein sequence ID" value="RZC58583.1"/>
    <property type="molecule type" value="Genomic_DNA"/>
</dbReference>
<reference evidence="1 2" key="1">
    <citation type="journal article" date="2018" name="Science">
        <title>The opium poppy genome and morphinan production.</title>
        <authorList>
            <person name="Guo L."/>
            <person name="Winzer T."/>
            <person name="Yang X."/>
            <person name="Li Y."/>
            <person name="Ning Z."/>
            <person name="He Z."/>
            <person name="Teodor R."/>
            <person name="Lu Y."/>
            <person name="Bowser T.A."/>
            <person name="Graham I.A."/>
            <person name="Ye K."/>
        </authorList>
    </citation>
    <scope>NUCLEOTIDE SEQUENCE [LARGE SCALE GENOMIC DNA]</scope>
    <source>
        <strain evidence="2">cv. HN1</strain>
        <tissue evidence="1">Leaves</tissue>
    </source>
</reference>
<proteinExistence type="predicted"/>
<sequence length="129" mass="14054">MLTSPNILCRFQRPPGAVSSPMLGLEAVNDSLDAFGFENFHCLCVCCCSAEHTSGVTILRSVTEVQKFVVSRAEGNDDGSNADDARRLVENMKTSITEGTHIYGELEEGNEYGNVIHYLKPPATTIVFP</sequence>
<evidence type="ECO:0000313" key="2">
    <source>
        <dbReference type="Proteomes" id="UP000316621"/>
    </source>
</evidence>
<dbReference type="Gramene" id="RZC58583">
    <property type="protein sequence ID" value="RZC58583"/>
    <property type="gene ID" value="C5167_005879"/>
</dbReference>
<dbReference type="STRING" id="3469.A0A4Y7JBU9"/>
<name>A0A4Y7JBU9_PAPSO</name>
<keyword evidence="2" id="KW-1185">Reference proteome</keyword>
<protein>
    <submittedName>
        <fullName evidence="1">Uncharacterized protein</fullName>
    </submittedName>
</protein>